<proteinExistence type="predicted"/>
<dbReference type="AlphaFoldDB" id="A0AAD1HNM7"/>
<dbReference type="InterPro" id="IPR023203">
    <property type="entry name" value="TTHA0068_sf"/>
</dbReference>
<evidence type="ECO:0008006" key="4">
    <source>
        <dbReference type="Google" id="ProtNLM"/>
    </source>
</evidence>
<evidence type="ECO:0000313" key="3">
    <source>
        <dbReference type="Proteomes" id="UP000467327"/>
    </source>
</evidence>
<organism evidence="2 3">
    <name type="scientific">Mycolicibacterium aichiense</name>
    <dbReference type="NCBI Taxonomy" id="1799"/>
    <lineage>
        <taxon>Bacteria</taxon>
        <taxon>Bacillati</taxon>
        <taxon>Actinomycetota</taxon>
        <taxon>Actinomycetes</taxon>
        <taxon>Mycobacteriales</taxon>
        <taxon>Mycobacteriaceae</taxon>
        <taxon>Mycolicibacterium</taxon>
    </lineage>
</organism>
<sequence length="155" mass="16624">MDRDRDESGRPRNARARDALGRPLPPGEPGEPRIPDDLNLPPAETVAYAQDLLSRGQAFHAHEVFEAAWKNGPDDERPLWQGLAQFAVGVTHIQRGNRTGAAALLRRASALLADVPGAPYGIDINGLTATGTALADDLTGGVEIDPERLRPHLTS</sequence>
<dbReference type="RefSeq" id="WP_115319777.1">
    <property type="nucleotide sequence ID" value="NZ_AP022561.1"/>
</dbReference>
<dbReference type="KEGG" id="maic:MAIC_24010"/>
<dbReference type="EMBL" id="AP022561">
    <property type="protein sequence ID" value="BBX07598.1"/>
    <property type="molecule type" value="Genomic_DNA"/>
</dbReference>
<dbReference type="Pfam" id="PF03745">
    <property type="entry name" value="DUF309"/>
    <property type="match status" value="1"/>
</dbReference>
<dbReference type="Proteomes" id="UP000467327">
    <property type="component" value="Chromosome"/>
</dbReference>
<dbReference type="InterPro" id="IPR005500">
    <property type="entry name" value="DUF309"/>
</dbReference>
<gene>
    <name evidence="2" type="ORF">MAIC_24010</name>
</gene>
<dbReference type="PANTHER" id="PTHR34796:SF1">
    <property type="entry name" value="EXPRESSED PROTEIN"/>
    <property type="match status" value="1"/>
</dbReference>
<reference evidence="2 3" key="1">
    <citation type="journal article" date="2019" name="Emerg. Microbes Infect.">
        <title>Comprehensive subspecies identification of 175 nontuberculous mycobacteria species based on 7547 genomic profiles.</title>
        <authorList>
            <person name="Matsumoto Y."/>
            <person name="Kinjo T."/>
            <person name="Motooka D."/>
            <person name="Nabeya D."/>
            <person name="Jung N."/>
            <person name="Uechi K."/>
            <person name="Horii T."/>
            <person name="Iida T."/>
            <person name="Fujita J."/>
            <person name="Nakamura S."/>
        </authorList>
    </citation>
    <scope>NUCLEOTIDE SEQUENCE [LARGE SCALE GENOMIC DNA]</scope>
    <source>
        <strain evidence="2 3">JCM 6376</strain>
    </source>
</reference>
<dbReference type="Gene3D" id="1.10.3450.10">
    <property type="entry name" value="TTHA0068-like"/>
    <property type="match status" value="1"/>
</dbReference>
<feature type="region of interest" description="Disordered" evidence="1">
    <location>
        <begin position="1"/>
        <end position="40"/>
    </location>
</feature>
<keyword evidence="3" id="KW-1185">Reference proteome</keyword>
<accession>A0AAD1HNM7</accession>
<name>A0AAD1HNM7_9MYCO</name>
<evidence type="ECO:0000313" key="2">
    <source>
        <dbReference type="EMBL" id="BBX07598.1"/>
    </source>
</evidence>
<dbReference type="PANTHER" id="PTHR34796">
    <property type="entry name" value="EXPRESSED PROTEIN"/>
    <property type="match status" value="1"/>
</dbReference>
<protein>
    <recommendedName>
        <fullName evidence="4">DUF309 domain-containing protein</fullName>
    </recommendedName>
</protein>
<feature type="compositionally biased region" description="Basic and acidic residues" evidence="1">
    <location>
        <begin position="1"/>
        <end position="20"/>
    </location>
</feature>
<evidence type="ECO:0000256" key="1">
    <source>
        <dbReference type="SAM" id="MobiDB-lite"/>
    </source>
</evidence>
<dbReference type="SUPFAM" id="SSF140663">
    <property type="entry name" value="TTHA0068-like"/>
    <property type="match status" value="1"/>
</dbReference>